<dbReference type="GO" id="GO:0000287">
    <property type="term" value="F:magnesium ion binding"/>
    <property type="evidence" value="ECO:0007669"/>
    <property type="project" value="TreeGrafter"/>
</dbReference>
<dbReference type="STRING" id="767769.A0A1L9U5X2"/>
<keyword evidence="5" id="KW-0413">Isomerase</keyword>
<dbReference type="Gene3D" id="1.50.10.160">
    <property type="match status" value="1"/>
</dbReference>
<dbReference type="PANTHER" id="PTHR31739">
    <property type="entry name" value="ENT-COPALYL DIPHOSPHATE SYNTHASE, CHLOROPLASTIC"/>
    <property type="match status" value="1"/>
</dbReference>
<dbReference type="Proteomes" id="UP000184499">
    <property type="component" value="Unassembled WGS sequence"/>
</dbReference>
<accession>A0A1L9U5X2</accession>
<dbReference type="PIRSF" id="PIRSF036498">
    <property type="entry name" value="Ent-kaurene_synthase_fungi"/>
    <property type="match status" value="1"/>
</dbReference>
<dbReference type="OrthoDB" id="2343925at2759"/>
<evidence type="ECO:0000256" key="1">
    <source>
        <dbReference type="ARBA" id="ARBA00001946"/>
    </source>
</evidence>
<dbReference type="GO" id="GO:0016853">
    <property type="term" value="F:isomerase activity"/>
    <property type="evidence" value="ECO:0007669"/>
    <property type="project" value="UniProtKB-KW"/>
</dbReference>
<evidence type="ECO:0000313" key="8">
    <source>
        <dbReference type="Proteomes" id="UP000184499"/>
    </source>
</evidence>
<evidence type="ECO:0000256" key="2">
    <source>
        <dbReference type="ARBA" id="ARBA00006333"/>
    </source>
</evidence>
<keyword evidence="4" id="KW-0460">Magnesium</keyword>
<protein>
    <recommendedName>
        <fullName evidence="9">Ent-kaurene synthase</fullName>
    </recommendedName>
</protein>
<evidence type="ECO:0008006" key="9">
    <source>
        <dbReference type="Google" id="ProtNLM"/>
    </source>
</evidence>
<dbReference type="Gene3D" id="1.50.10.20">
    <property type="match status" value="1"/>
</dbReference>
<dbReference type="EMBL" id="KV878695">
    <property type="protein sequence ID" value="OJJ67067.1"/>
    <property type="molecule type" value="Genomic_DNA"/>
</dbReference>
<sequence>MTFEKRIKLSSQPQDLVKRARHLVANIAKGCQSRNGFGGFGIALYDTAWLSMVTKKDQSGVQQWLFPESFQYVLHHQGEDGCWGPQVTLLDTIICTMACLLSLLTHRYSPLSDQYGDSEHETKDLDSRISRAKIALQQALQHWDVASTLQVGFEILVPSLLQQLSQHEIELHFPGKQKLMELREKKLAKFQPGMVTSKHQTTLLHSLEGLIGVVEFDKLAHHCTAYGGMLGSPASTAAYLIHSSTWDDAAEKYLRRVVGHYGSCGGVPSGFPTPVFETSWVISTLLDNGFETTDFAIEDIQAIMTYLSQLLIEQQGTLGFARGFVSDADDTARALLAQAFCGIDMDPAPLIRRFEATSHFKTYELERNSSLSANANVLLALLFAPDSARYSVQIQKATEFVLTEWDSGVLRDKWNLASEYSEMLFAHALVRLLHVRGQGSLPSLPSELVESRVPIAVCQLLSRAIRKQSKNGSWRGSAERTAYMILLLAHVLKLPWPQTVRQLVSDSICRGRDYLAAHTDDWTDGDYIWIEKVTYKLPILAETYILAAMKISLDQGCTWTSKLLQLFDVPKKKLQAMSLFFGHIPVLQNASDDTILLAVIEAAFYTRRLKEHRLDIFPRDSMGLTPDKYLDYIPCAWTSVNAVSGFPLSGHILWEMMVISLLNYQVDEYMESVVALLDQSQIGSLKALLEAECCPDLPNIDRGVSEDSEGLGECCFQCPSKSNKPSPVLASPPLTAAISEVQGVFQKYIRHIRYHPCISRQPVNARKLVFHELRQFLRAHLAHNANNAAMRSLKACSSCSSGKDRARLEEQRGMYFDWVRTTGAIDTSCTYSFAFFCCLISSDSSFCLISPQQGYLARALGLHLATMCRQYNDYGSQQRDAEEQNLNSLDFSEFTPREAEPVDSDTCCRREALMEIAEFERACMQLSYQKLSDTLDLATSGMIKAFIDVTDLFGQMYVIQDIASRIQPPKLS</sequence>
<evidence type="ECO:0000256" key="6">
    <source>
        <dbReference type="ARBA" id="ARBA00023239"/>
    </source>
</evidence>
<dbReference type="GO" id="GO:0010333">
    <property type="term" value="F:terpene synthase activity"/>
    <property type="evidence" value="ECO:0007669"/>
    <property type="project" value="InterPro"/>
</dbReference>
<dbReference type="GeneID" id="93578505"/>
<comment type="similarity">
    <text evidence="2">Belongs to the terpene synthase family.</text>
</comment>
<gene>
    <name evidence="7" type="ORF">ASPBRDRAFT_48097</name>
</gene>
<evidence type="ECO:0000256" key="5">
    <source>
        <dbReference type="ARBA" id="ARBA00023235"/>
    </source>
</evidence>
<dbReference type="InterPro" id="IPR008930">
    <property type="entry name" value="Terpenoid_cyclase/PrenylTrfase"/>
</dbReference>
<name>A0A1L9U5X2_ASPBC</name>
<dbReference type="AlphaFoldDB" id="A0A1L9U5X2"/>
<keyword evidence="8" id="KW-1185">Reference proteome</keyword>
<dbReference type="RefSeq" id="XP_067474316.1">
    <property type="nucleotide sequence ID" value="XM_067626017.1"/>
</dbReference>
<evidence type="ECO:0000256" key="4">
    <source>
        <dbReference type="ARBA" id="ARBA00022842"/>
    </source>
</evidence>
<dbReference type="InterPro" id="IPR017057">
    <property type="entry name" value="Ent-kaurene_synthase_fun"/>
</dbReference>
<dbReference type="SUPFAM" id="SSF48239">
    <property type="entry name" value="Terpenoid cyclases/Protein prenyltransferases"/>
    <property type="match status" value="2"/>
</dbReference>
<organism evidence="7 8">
    <name type="scientific">Aspergillus brasiliensis (strain CBS 101740 / IMI 381727 / IBT 21946)</name>
    <dbReference type="NCBI Taxonomy" id="767769"/>
    <lineage>
        <taxon>Eukaryota</taxon>
        <taxon>Fungi</taxon>
        <taxon>Dikarya</taxon>
        <taxon>Ascomycota</taxon>
        <taxon>Pezizomycotina</taxon>
        <taxon>Eurotiomycetes</taxon>
        <taxon>Eurotiomycetidae</taxon>
        <taxon>Eurotiales</taxon>
        <taxon>Aspergillaceae</taxon>
        <taxon>Aspergillus</taxon>
        <taxon>Aspergillus subgen. Circumdati</taxon>
    </lineage>
</organism>
<evidence type="ECO:0000313" key="7">
    <source>
        <dbReference type="EMBL" id="OJJ67067.1"/>
    </source>
</evidence>
<dbReference type="OMA" id="AAYLLEC"/>
<dbReference type="GO" id="GO:0016102">
    <property type="term" value="P:diterpenoid biosynthetic process"/>
    <property type="evidence" value="ECO:0007669"/>
    <property type="project" value="TreeGrafter"/>
</dbReference>
<dbReference type="VEuPathDB" id="FungiDB:ASPBRDRAFT_48097"/>
<keyword evidence="6" id="KW-0456">Lyase</keyword>
<keyword evidence="3" id="KW-0479">Metal-binding</keyword>
<comment type="cofactor">
    <cofactor evidence="1">
        <name>Mg(2+)</name>
        <dbReference type="ChEBI" id="CHEBI:18420"/>
    </cofactor>
</comment>
<reference evidence="8" key="1">
    <citation type="journal article" date="2017" name="Genome Biol.">
        <title>Comparative genomics reveals high biological diversity and specific adaptations in the industrially and medically important fungal genus Aspergillus.</title>
        <authorList>
            <person name="de Vries R.P."/>
            <person name="Riley R."/>
            <person name="Wiebenga A."/>
            <person name="Aguilar-Osorio G."/>
            <person name="Amillis S."/>
            <person name="Uchima C.A."/>
            <person name="Anderluh G."/>
            <person name="Asadollahi M."/>
            <person name="Askin M."/>
            <person name="Barry K."/>
            <person name="Battaglia E."/>
            <person name="Bayram O."/>
            <person name="Benocci T."/>
            <person name="Braus-Stromeyer S.A."/>
            <person name="Caldana C."/>
            <person name="Canovas D."/>
            <person name="Cerqueira G.C."/>
            <person name="Chen F."/>
            <person name="Chen W."/>
            <person name="Choi C."/>
            <person name="Clum A."/>
            <person name="Dos Santos R.A."/>
            <person name="Damasio A.R."/>
            <person name="Diallinas G."/>
            <person name="Emri T."/>
            <person name="Fekete E."/>
            <person name="Flipphi M."/>
            <person name="Freyberg S."/>
            <person name="Gallo A."/>
            <person name="Gournas C."/>
            <person name="Habgood R."/>
            <person name="Hainaut M."/>
            <person name="Harispe M.L."/>
            <person name="Henrissat B."/>
            <person name="Hilden K.S."/>
            <person name="Hope R."/>
            <person name="Hossain A."/>
            <person name="Karabika E."/>
            <person name="Karaffa L."/>
            <person name="Karanyi Z."/>
            <person name="Krasevec N."/>
            <person name="Kuo A."/>
            <person name="Kusch H."/>
            <person name="LaButti K."/>
            <person name="Lagendijk E.L."/>
            <person name="Lapidus A."/>
            <person name="Levasseur A."/>
            <person name="Lindquist E."/>
            <person name="Lipzen A."/>
            <person name="Logrieco A.F."/>
            <person name="MacCabe A."/>
            <person name="Maekelae M.R."/>
            <person name="Malavazi I."/>
            <person name="Melin P."/>
            <person name="Meyer V."/>
            <person name="Mielnichuk N."/>
            <person name="Miskei M."/>
            <person name="Molnar A.P."/>
            <person name="Mule G."/>
            <person name="Ngan C.Y."/>
            <person name="Orejas M."/>
            <person name="Orosz E."/>
            <person name="Ouedraogo J.P."/>
            <person name="Overkamp K.M."/>
            <person name="Park H.-S."/>
            <person name="Perrone G."/>
            <person name="Piumi F."/>
            <person name="Punt P.J."/>
            <person name="Ram A.F."/>
            <person name="Ramon A."/>
            <person name="Rauscher S."/>
            <person name="Record E."/>
            <person name="Riano-Pachon D.M."/>
            <person name="Robert V."/>
            <person name="Roehrig J."/>
            <person name="Ruller R."/>
            <person name="Salamov A."/>
            <person name="Salih N.S."/>
            <person name="Samson R.A."/>
            <person name="Sandor E."/>
            <person name="Sanguinetti M."/>
            <person name="Schuetze T."/>
            <person name="Sepcic K."/>
            <person name="Shelest E."/>
            <person name="Sherlock G."/>
            <person name="Sophianopoulou V."/>
            <person name="Squina F.M."/>
            <person name="Sun H."/>
            <person name="Susca A."/>
            <person name="Todd R.B."/>
            <person name="Tsang A."/>
            <person name="Unkles S.E."/>
            <person name="van de Wiele N."/>
            <person name="van Rossen-Uffink D."/>
            <person name="Oliveira J.V."/>
            <person name="Vesth T.C."/>
            <person name="Visser J."/>
            <person name="Yu J.-H."/>
            <person name="Zhou M."/>
            <person name="Andersen M.R."/>
            <person name="Archer D.B."/>
            <person name="Baker S.E."/>
            <person name="Benoit I."/>
            <person name="Brakhage A.A."/>
            <person name="Braus G.H."/>
            <person name="Fischer R."/>
            <person name="Frisvad J.C."/>
            <person name="Goldman G.H."/>
            <person name="Houbraken J."/>
            <person name="Oakley B."/>
            <person name="Pocsi I."/>
            <person name="Scazzocchio C."/>
            <person name="Seiboth B."/>
            <person name="vanKuyk P.A."/>
            <person name="Wortman J."/>
            <person name="Dyer P.S."/>
            <person name="Grigoriev I.V."/>
        </authorList>
    </citation>
    <scope>NUCLEOTIDE SEQUENCE [LARGE SCALE GENOMIC DNA]</scope>
    <source>
        <strain evidence="8">CBS 101740 / IMI 381727 / IBT 21946</strain>
    </source>
</reference>
<evidence type="ECO:0000256" key="3">
    <source>
        <dbReference type="ARBA" id="ARBA00022723"/>
    </source>
</evidence>
<dbReference type="PANTHER" id="PTHR31739:SF25">
    <property type="entry name" value="(E,E)-GERANYLLINALOOL SYNTHASE"/>
    <property type="match status" value="1"/>
</dbReference>
<proteinExistence type="inferred from homology"/>
<dbReference type="InterPro" id="IPR050148">
    <property type="entry name" value="Terpene_synthase-like"/>
</dbReference>